<proteinExistence type="predicted"/>
<gene>
    <name evidence="1" type="ORF">QY95_02477</name>
</gene>
<keyword evidence="2" id="KW-1185">Reference proteome</keyword>
<evidence type="ECO:0000313" key="1">
    <source>
        <dbReference type="EMBL" id="KKB39037.1"/>
    </source>
</evidence>
<dbReference type="Proteomes" id="UP000031563">
    <property type="component" value="Unassembled WGS sequence"/>
</dbReference>
<name>A0A0F5I1N4_BACTR</name>
<dbReference type="AlphaFoldDB" id="A0A0F5I1N4"/>
<accession>A0A0F5HPW0</accession>
<evidence type="ECO:0000313" key="2">
    <source>
        <dbReference type="Proteomes" id="UP000031563"/>
    </source>
</evidence>
<accession>A0A0F5I1N4</accession>
<dbReference type="STRING" id="1221996.QY95_02477"/>
<dbReference type="EMBL" id="JWIR02000043">
    <property type="protein sequence ID" value="KKB39037.1"/>
    <property type="molecule type" value="Genomic_DNA"/>
</dbReference>
<organism evidence="1 2">
    <name type="scientific">Bacillus thermotolerans</name>
    <name type="common">Quasibacillus thermotolerans</name>
    <dbReference type="NCBI Taxonomy" id="1221996"/>
    <lineage>
        <taxon>Bacteria</taxon>
        <taxon>Bacillati</taxon>
        <taxon>Bacillota</taxon>
        <taxon>Bacilli</taxon>
        <taxon>Bacillales</taxon>
        <taxon>Bacillaceae</taxon>
        <taxon>Bacillus</taxon>
    </lineage>
</organism>
<protein>
    <submittedName>
        <fullName evidence="1">Uncharacterized protein</fullName>
    </submittedName>
</protein>
<comment type="caution">
    <text evidence="1">The sequence shown here is derived from an EMBL/GenBank/DDBJ whole genome shotgun (WGS) entry which is preliminary data.</text>
</comment>
<sequence length="47" mass="5375">MRTGAAQRAEWTHEWQQEMAARPLPLSDTKRAEKAVLEKEEAYTAST</sequence>
<reference evidence="1" key="1">
    <citation type="submission" date="2015-02" db="EMBL/GenBank/DDBJ databases">
        <title>Genome Assembly of Bacillaceae bacterium MTCC 8252.</title>
        <authorList>
            <person name="Verma A."/>
            <person name="Khatri I."/>
            <person name="Mual P."/>
            <person name="Subramanian S."/>
            <person name="Krishnamurthi S."/>
        </authorList>
    </citation>
    <scope>NUCLEOTIDE SEQUENCE [LARGE SCALE GENOMIC DNA]</scope>
    <source>
        <strain evidence="1">MTCC 8252</strain>
    </source>
</reference>